<organism evidence="1 2">
    <name type="scientific">Luteimonas salinisoli</name>
    <dbReference type="NCBI Taxonomy" id="2752307"/>
    <lineage>
        <taxon>Bacteria</taxon>
        <taxon>Pseudomonadati</taxon>
        <taxon>Pseudomonadota</taxon>
        <taxon>Gammaproteobacteria</taxon>
        <taxon>Lysobacterales</taxon>
        <taxon>Lysobacteraceae</taxon>
        <taxon>Luteimonas</taxon>
    </lineage>
</organism>
<dbReference type="Proteomes" id="UP000578091">
    <property type="component" value="Unassembled WGS sequence"/>
</dbReference>
<evidence type="ECO:0000313" key="2">
    <source>
        <dbReference type="Proteomes" id="UP000578091"/>
    </source>
</evidence>
<dbReference type="PROSITE" id="PS51257">
    <property type="entry name" value="PROKAR_LIPOPROTEIN"/>
    <property type="match status" value="1"/>
</dbReference>
<evidence type="ECO:0000313" key="1">
    <source>
        <dbReference type="EMBL" id="NZA25128.1"/>
    </source>
</evidence>
<proteinExistence type="predicted"/>
<dbReference type="RefSeq" id="WP_180676936.1">
    <property type="nucleotide sequence ID" value="NZ_JACCKA010000016.1"/>
</dbReference>
<reference evidence="1 2" key="1">
    <citation type="submission" date="2020-07" db="EMBL/GenBank/DDBJ databases">
        <title>Luteimonas sp. SJ-92.</title>
        <authorList>
            <person name="Huang X.-X."/>
            <person name="Xu L."/>
            <person name="Sun J.-Q."/>
        </authorList>
    </citation>
    <scope>NUCLEOTIDE SEQUENCE [LARGE SCALE GENOMIC DNA]</scope>
    <source>
        <strain evidence="1 2">SJ-92</strain>
    </source>
</reference>
<protein>
    <recommendedName>
        <fullName evidence="3">Lipoprotein</fullName>
    </recommendedName>
</protein>
<name>A0A853J8V5_9GAMM</name>
<gene>
    <name evidence="1" type="ORF">H0E84_01905</name>
</gene>
<accession>A0A853J8V5</accession>
<evidence type="ECO:0008006" key="3">
    <source>
        <dbReference type="Google" id="ProtNLM"/>
    </source>
</evidence>
<dbReference type="EMBL" id="JACCKA010000016">
    <property type="protein sequence ID" value="NZA25128.1"/>
    <property type="molecule type" value="Genomic_DNA"/>
</dbReference>
<keyword evidence="2" id="KW-1185">Reference proteome</keyword>
<comment type="caution">
    <text evidence="1">The sequence shown here is derived from an EMBL/GenBank/DDBJ whole genome shotgun (WGS) entry which is preliminary data.</text>
</comment>
<dbReference type="AlphaFoldDB" id="A0A853J8V5"/>
<sequence>MSRSLPWLLLAAAVLGGCASQRRVDVQPLGDGRYAVEVARCGAPGGDDAQARADLERVAGKTCPGGFRLASEPARRDVLMAAGIMGECPAIRLEARIECEGETR</sequence>